<dbReference type="InterPro" id="IPR001328">
    <property type="entry name" value="Pept_tRNA_hydro"/>
</dbReference>
<keyword evidence="7" id="KW-0963">Cytoplasm</keyword>
<feature type="site" description="Stabilizes the basic form of H active site to accept a proton" evidence="7">
    <location>
        <position position="90"/>
    </location>
</feature>
<comment type="subcellular location">
    <subcellularLocation>
        <location evidence="7">Cytoplasm</location>
    </subcellularLocation>
</comment>
<dbReference type="AlphaFoldDB" id="A0A841I030"/>
<evidence type="ECO:0000256" key="9">
    <source>
        <dbReference type="RuleBase" id="RU004320"/>
    </source>
</evidence>
<comment type="function">
    <text evidence="7">Hydrolyzes ribosome-free peptidyl-tRNAs (with 1 or more amino acids incorporated), which drop off the ribosome during protein synthesis, or as a result of ribosome stalling.</text>
</comment>
<evidence type="ECO:0000256" key="1">
    <source>
        <dbReference type="ARBA" id="ARBA00013260"/>
    </source>
</evidence>
<comment type="subunit">
    <text evidence="7">Monomer.</text>
</comment>
<proteinExistence type="inferred from homology"/>
<feature type="active site" description="Proton acceptor" evidence="7">
    <location>
        <position position="19"/>
    </location>
</feature>
<dbReference type="HAMAP" id="MF_00083">
    <property type="entry name" value="Pept_tRNA_hydro_bact"/>
    <property type="match status" value="1"/>
</dbReference>
<feature type="binding site" evidence="7">
    <location>
        <position position="65"/>
    </location>
    <ligand>
        <name>tRNA</name>
        <dbReference type="ChEBI" id="CHEBI:17843"/>
    </ligand>
</feature>
<dbReference type="GO" id="GO:0004045">
    <property type="term" value="F:peptidyl-tRNA hydrolase activity"/>
    <property type="evidence" value="ECO:0007669"/>
    <property type="project" value="UniProtKB-UniRule"/>
</dbReference>
<sequence length="212" mass="23194">MKLVVGLGNPGSQYALTRHNVGFMVLDELARQHATNWRKEGKAEVAELRVLGQKLLLVKPQTFMNLSGDAVAPLMRFYRLPPESMLVVQDDLDSAFGLLRFRMGGRSGGQRGVDHLIKLLGSADFPRLKLGISRPPQGRSAADWVLSKFPEEERATLEELVRIGARAVEAWATAGLGEAQLKFNGTDLRPRPEPKTEPDAAPPAAEKTASDS</sequence>
<dbReference type="GO" id="GO:0006515">
    <property type="term" value="P:protein quality control for misfolded or incompletely synthesized proteins"/>
    <property type="evidence" value="ECO:0007669"/>
    <property type="project" value="UniProtKB-UniRule"/>
</dbReference>
<feature type="binding site" evidence="7">
    <location>
        <position position="63"/>
    </location>
    <ligand>
        <name>tRNA</name>
        <dbReference type="ChEBI" id="CHEBI:17843"/>
    </ligand>
</feature>
<dbReference type="Gene3D" id="3.40.50.1470">
    <property type="entry name" value="Peptidyl-tRNA hydrolase"/>
    <property type="match status" value="1"/>
</dbReference>
<name>A0A841I030_9DEIO</name>
<evidence type="ECO:0000313" key="12">
    <source>
        <dbReference type="Proteomes" id="UP000569951"/>
    </source>
</evidence>
<dbReference type="CDD" id="cd00462">
    <property type="entry name" value="PTH"/>
    <property type="match status" value="1"/>
</dbReference>
<dbReference type="NCBIfam" id="TIGR00447">
    <property type="entry name" value="pth"/>
    <property type="match status" value="1"/>
</dbReference>
<evidence type="ECO:0000256" key="7">
    <source>
        <dbReference type="HAMAP-Rule" id="MF_00083"/>
    </source>
</evidence>
<dbReference type="Pfam" id="PF01195">
    <property type="entry name" value="Pept_tRNA_hydro"/>
    <property type="match status" value="1"/>
</dbReference>
<evidence type="ECO:0000256" key="4">
    <source>
        <dbReference type="ARBA" id="ARBA00022884"/>
    </source>
</evidence>
<organism evidence="11 12">
    <name type="scientific">Deinobacterium chartae</name>
    <dbReference type="NCBI Taxonomy" id="521158"/>
    <lineage>
        <taxon>Bacteria</taxon>
        <taxon>Thermotogati</taxon>
        <taxon>Deinococcota</taxon>
        <taxon>Deinococci</taxon>
        <taxon>Deinococcales</taxon>
        <taxon>Deinococcaceae</taxon>
        <taxon>Deinobacterium</taxon>
    </lineage>
</organism>
<accession>A0A841I030</accession>
<evidence type="ECO:0000256" key="2">
    <source>
        <dbReference type="ARBA" id="ARBA00022555"/>
    </source>
</evidence>
<dbReference type="InterPro" id="IPR036416">
    <property type="entry name" value="Pept_tRNA_hydro_sf"/>
</dbReference>
<dbReference type="Proteomes" id="UP000569951">
    <property type="component" value="Unassembled WGS sequence"/>
</dbReference>
<keyword evidence="12" id="KW-1185">Reference proteome</keyword>
<reference evidence="11 12" key="1">
    <citation type="submission" date="2020-08" db="EMBL/GenBank/DDBJ databases">
        <title>Genomic Encyclopedia of Type Strains, Phase IV (KMG-IV): sequencing the most valuable type-strain genomes for metagenomic binning, comparative biology and taxonomic classification.</title>
        <authorList>
            <person name="Goeker M."/>
        </authorList>
    </citation>
    <scope>NUCLEOTIDE SEQUENCE [LARGE SCALE GENOMIC DNA]</scope>
    <source>
        <strain evidence="11 12">DSM 21458</strain>
    </source>
</reference>
<keyword evidence="3 7" id="KW-0378">Hydrolase</keyword>
<evidence type="ECO:0000256" key="8">
    <source>
        <dbReference type="RuleBase" id="RU000673"/>
    </source>
</evidence>
<evidence type="ECO:0000313" key="11">
    <source>
        <dbReference type="EMBL" id="MBB6099141.1"/>
    </source>
</evidence>
<comment type="caution">
    <text evidence="7">Lacks conserved residue(s) required for the propagation of feature annotation.</text>
</comment>
<dbReference type="InterPro" id="IPR018171">
    <property type="entry name" value="Pept_tRNA_hydro_CS"/>
</dbReference>
<protein>
    <recommendedName>
        <fullName evidence="6 7">Peptidyl-tRNA hydrolase</fullName>
        <shortName evidence="7">Pth</shortName>
        <ecNumber evidence="1 7">3.1.1.29</ecNumber>
    </recommendedName>
</protein>
<comment type="caution">
    <text evidence="11">The sequence shown here is derived from an EMBL/GenBank/DDBJ whole genome shotgun (WGS) entry which is preliminary data.</text>
</comment>
<evidence type="ECO:0000256" key="3">
    <source>
        <dbReference type="ARBA" id="ARBA00022801"/>
    </source>
</evidence>
<dbReference type="PANTHER" id="PTHR17224">
    <property type="entry name" value="PEPTIDYL-TRNA HYDROLASE"/>
    <property type="match status" value="1"/>
</dbReference>
<feature type="site" description="Discriminates between blocked and unblocked aminoacyl-tRNA" evidence="7">
    <location>
        <position position="9"/>
    </location>
</feature>
<dbReference type="EMBL" id="JACHHG010000009">
    <property type="protein sequence ID" value="MBB6099141.1"/>
    <property type="molecule type" value="Genomic_DNA"/>
</dbReference>
<comment type="catalytic activity">
    <reaction evidence="7 8">
        <text>an N-acyl-L-alpha-aminoacyl-tRNA + H2O = an N-acyl-L-amino acid + a tRNA + H(+)</text>
        <dbReference type="Rhea" id="RHEA:54448"/>
        <dbReference type="Rhea" id="RHEA-COMP:10123"/>
        <dbReference type="Rhea" id="RHEA-COMP:13883"/>
        <dbReference type="ChEBI" id="CHEBI:15377"/>
        <dbReference type="ChEBI" id="CHEBI:15378"/>
        <dbReference type="ChEBI" id="CHEBI:59874"/>
        <dbReference type="ChEBI" id="CHEBI:78442"/>
        <dbReference type="ChEBI" id="CHEBI:138191"/>
        <dbReference type="EC" id="3.1.1.29"/>
    </reaction>
</comment>
<evidence type="ECO:0000256" key="5">
    <source>
        <dbReference type="ARBA" id="ARBA00038063"/>
    </source>
</evidence>
<dbReference type="RefSeq" id="WP_183987887.1">
    <property type="nucleotide sequence ID" value="NZ_JACHHG010000009.1"/>
</dbReference>
<comment type="similarity">
    <text evidence="5 7 9">Belongs to the PTH family.</text>
</comment>
<feature type="region of interest" description="Disordered" evidence="10">
    <location>
        <begin position="182"/>
        <end position="212"/>
    </location>
</feature>
<evidence type="ECO:0000256" key="6">
    <source>
        <dbReference type="ARBA" id="ARBA00050038"/>
    </source>
</evidence>
<keyword evidence="4 7" id="KW-0694">RNA-binding</keyword>
<dbReference type="GO" id="GO:0000049">
    <property type="term" value="F:tRNA binding"/>
    <property type="evidence" value="ECO:0007669"/>
    <property type="project" value="UniProtKB-UniRule"/>
</dbReference>
<feature type="compositionally biased region" description="Basic and acidic residues" evidence="10">
    <location>
        <begin position="188"/>
        <end position="198"/>
    </location>
</feature>
<keyword evidence="2 7" id="KW-0820">tRNA-binding</keyword>
<dbReference type="GO" id="GO:0072344">
    <property type="term" value="P:rescue of stalled ribosome"/>
    <property type="evidence" value="ECO:0007669"/>
    <property type="project" value="UniProtKB-UniRule"/>
</dbReference>
<comment type="function">
    <text evidence="7">Catalyzes the release of premature peptidyl moieties from peptidyl-tRNA molecules trapped in stalled 50S ribosomal subunits, and thus maintains levels of free tRNAs and 50S ribosomes.</text>
</comment>
<dbReference type="FunFam" id="3.40.50.1470:FF:000001">
    <property type="entry name" value="Peptidyl-tRNA hydrolase"/>
    <property type="match status" value="1"/>
</dbReference>
<dbReference type="GO" id="GO:0005737">
    <property type="term" value="C:cytoplasm"/>
    <property type="evidence" value="ECO:0007669"/>
    <property type="project" value="UniProtKB-SubCell"/>
</dbReference>
<dbReference type="EC" id="3.1.1.29" evidence="1 7"/>
<dbReference type="PROSITE" id="PS01195">
    <property type="entry name" value="PEPT_TRNA_HYDROL_1"/>
    <property type="match status" value="1"/>
</dbReference>
<evidence type="ECO:0000256" key="10">
    <source>
        <dbReference type="SAM" id="MobiDB-lite"/>
    </source>
</evidence>
<feature type="binding site" evidence="7">
    <location>
        <position position="14"/>
    </location>
    <ligand>
        <name>tRNA</name>
        <dbReference type="ChEBI" id="CHEBI:17843"/>
    </ligand>
</feature>
<gene>
    <name evidence="7" type="primary">pth</name>
    <name evidence="11" type="ORF">HNR42_002577</name>
</gene>
<dbReference type="PANTHER" id="PTHR17224:SF1">
    <property type="entry name" value="PEPTIDYL-TRNA HYDROLASE"/>
    <property type="match status" value="1"/>
</dbReference>
<dbReference type="SUPFAM" id="SSF53178">
    <property type="entry name" value="Peptidyl-tRNA hydrolase-like"/>
    <property type="match status" value="1"/>
</dbReference>